<gene>
    <name evidence="2" type="ORF">BD410DRAFT_694623</name>
</gene>
<keyword evidence="3" id="KW-1185">Reference proteome</keyword>
<dbReference type="EMBL" id="ML170204">
    <property type="protein sequence ID" value="TDL18764.1"/>
    <property type="molecule type" value="Genomic_DNA"/>
</dbReference>
<dbReference type="VEuPathDB" id="FungiDB:BD410DRAFT_694623"/>
<dbReference type="OrthoDB" id="3235947at2759"/>
<feature type="region of interest" description="Disordered" evidence="1">
    <location>
        <begin position="201"/>
        <end position="247"/>
    </location>
</feature>
<accession>A0A4Y7PTN7</accession>
<protein>
    <submittedName>
        <fullName evidence="2">Uncharacterized protein</fullName>
    </submittedName>
</protein>
<feature type="non-terminal residue" evidence="2">
    <location>
        <position position="247"/>
    </location>
</feature>
<feature type="non-terminal residue" evidence="2">
    <location>
        <position position="1"/>
    </location>
</feature>
<feature type="compositionally biased region" description="Basic and acidic residues" evidence="1">
    <location>
        <begin position="201"/>
        <end position="216"/>
    </location>
</feature>
<feature type="compositionally biased region" description="Basic and acidic residues" evidence="1">
    <location>
        <begin position="225"/>
        <end position="247"/>
    </location>
</feature>
<reference evidence="2 3" key="1">
    <citation type="submission" date="2018-06" db="EMBL/GenBank/DDBJ databases">
        <title>A transcriptomic atlas of mushroom development highlights an independent origin of complex multicellularity.</title>
        <authorList>
            <consortium name="DOE Joint Genome Institute"/>
            <person name="Krizsan K."/>
            <person name="Almasi E."/>
            <person name="Merenyi Z."/>
            <person name="Sahu N."/>
            <person name="Viragh M."/>
            <person name="Koszo T."/>
            <person name="Mondo S."/>
            <person name="Kiss B."/>
            <person name="Balint B."/>
            <person name="Kues U."/>
            <person name="Barry K."/>
            <person name="Hegedus J.C."/>
            <person name="Henrissat B."/>
            <person name="Johnson J."/>
            <person name="Lipzen A."/>
            <person name="Ohm R."/>
            <person name="Nagy I."/>
            <person name="Pangilinan J."/>
            <person name="Yan J."/>
            <person name="Xiong Y."/>
            <person name="Grigoriev I.V."/>
            <person name="Hibbett D.S."/>
            <person name="Nagy L.G."/>
        </authorList>
    </citation>
    <scope>NUCLEOTIDE SEQUENCE [LARGE SCALE GENOMIC DNA]</scope>
    <source>
        <strain evidence="2 3">SZMC22713</strain>
    </source>
</reference>
<dbReference type="Proteomes" id="UP000294933">
    <property type="component" value="Unassembled WGS sequence"/>
</dbReference>
<evidence type="ECO:0000256" key="1">
    <source>
        <dbReference type="SAM" id="MobiDB-lite"/>
    </source>
</evidence>
<sequence length="247" mass="27009">SSNENVQAAKKFFSAYAETWVGLSPIWLMGEAITGKKVGTRFNKGKGKLFAAADEVRQLVTTNSKDIVVIMDEKLKTGKNSTGKTAEVIKAAGENAVVVITTSLEKFQAEMREEYGPEIKKVMAKNGRDVIVILDNALKHPVVVTGVSQFARSKGIPHADALLRLGSLALSKILRAMPEEVRESEVGKDVEHAVEELDAKELERTSSVEEQKEAQHIGEAAASGKDPKVEDADPYEKMRKKNDCIIM</sequence>
<proteinExistence type="predicted"/>
<dbReference type="AlphaFoldDB" id="A0A4Y7PTN7"/>
<evidence type="ECO:0000313" key="3">
    <source>
        <dbReference type="Proteomes" id="UP000294933"/>
    </source>
</evidence>
<evidence type="ECO:0000313" key="2">
    <source>
        <dbReference type="EMBL" id="TDL18764.1"/>
    </source>
</evidence>
<organism evidence="2 3">
    <name type="scientific">Rickenella mellea</name>
    <dbReference type="NCBI Taxonomy" id="50990"/>
    <lineage>
        <taxon>Eukaryota</taxon>
        <taxon>Fungi</taxon>
        <taxon>Dikarya</taxon>
        <taxon>Basidiomycota</taxon>
        <taxon>Agaricomycotina</taxon>
        <taxon>Agaricomycetes</taxon>
        <taxon>Hymenochaetales</taxon>
        <taxon>Rickenellaceae</taxon>
        <taxon>Rickenella</taxon>
    </lineage>
</organism>
<name>A0A4Y7PTN7_9AGAM</name>